<feature type="region of interest" description="Disordered" evidence="10">
    <location>
        <begin position="790"/>
        <end position="822"/>
    </location>
</feature>
<dbReference type="FunFam" id="3.30.160.60:FF:000671">
    <property type="entry name" value="Zinc finger protein 26"/>
    <property type="match status" value="1"/>
</dbReference>
<dbReference type="PANTHER" id="PTHR47772">
    <property type="entry name" value="ZINC FINGER PROTEIN 200"/>
    <property type="match status" value="1"/>
</dbReference>
<evidence type="ECO:0000259" key="11">
    <source>
        <dbReference type="PROSITE" id="PS50157"/>
    </source>
</evidence>
<dbReference type="Gene3D" id="3.30.160.60">
    <property type="entry name" value="Classic Zinc Finger"/>
    <property type="match status" value="4"/>
</dbReference>
<dbReference type="Pfam" id="PF13912">
    <property type="entry name" value="zf-C2H2_6"/>
    <property type="match status" value="1"/>
</dbReference>
<feature type="region of interest" description="Disordered" evidence="10">
    <location>
        <begin position="644"/>
        <end position="693"/>
    </location>
</feature>
<feature type="region of interest" description="Disordered" evidence="10">
    <location>
        <begin position="176"/>
        <end position="227"/>
    </location>
</feature>
<dbReference type="SMART" id="SM00355">
    <property type="entry name" value="ZnF_C2H2"/>
    <property type="match status" value="9"/>
</dbReference>
<feature type="compositionally biased region" description="Low complexity" evidence="10">
    <location>
        <begin position="357"/>
        <end position="368"/>
    </location>
</feature>
<evidence type="ECO:0000313" key="13">
    <source>
        <dbReference type="Proteomes" id="UP001500889"/>
    </source>
</evidence>
<evidence type="ECO:0000256" key="10">
    <source>
        <dbReference type="SAM" id="MobiDB-lite"/>
    </source>
</evidence>
<dbReference type="PROSITE" id="PS50157">
    <property type="entry name" value="ZINC_FINGER_C2H2_2"/>
    <property type="match status" value="7"/>
</dbReference>
<feature type="region of interest" description="Disordered" evidence="10">
    <location>
        <begin position="941"/>
        <end position="960"/>
    </location>
</feature>
<feature type="region of interest" description="Disordered" evidence="10">
    <location>
        <begin position="254"/>
        <end position="570"/>
    </location>
</feature>
<evidence type="ECO:0000256" key="6">
    <source>
        <dbReference type="ARBA" id="ARBA00023015"/>
    </source>
</evidence>
<feature type="domain" description="C2H2-type" evidence="11">
    <location>
        <begin position="1521"/>
        <end position="1543"/>
    </location>
</feature>
<keyword evidence="3" id="KW-0677">Repeat</keyword>
<feature type="region of interest" description="Disordered" evidence="10">
    <location>
        <begin position="1390"/>
        <end position="1420"/>
    </location>
</feature>
<feature type="compositionally biased region" description="Basic and acidic residues" evidence="10">
    <location>
        <begin position="475"/>
        <end position="496"/>
    </location>
</feature>
<evidence type="ECO:0000256" key="7">
    <source>
        <dbReference type="ARBA" id="ARBA00023163"/>
    </source>
</evidence>
<dbReference type="Proteomes" id="UP001500889">
    <property type="component" value="Chromosome O"/>
</dbReference>
<feature type="compositionally biased region" description="Basic and acidic residues" evidence="10">
    <location>
        <begin position="424"/>
        <end position="441"/>
    </location>
</feature>
<name>A0AAU9EW77_DROMD</name>
<keyword evidence="13" id="KW-1185">Reference proteome</keyword>
<keyword evidence="4 9" id="KW-0863">Zinc-finger</keyword>
<feature type="region of interest" description="Disordered" evidence="10">
    <location>
        <begin position="1615"/>
        <end position="1640"/>
    </location>
</feature>
<feature type="compositionally biased region" description="Low complexity" evidence="10">
    <location>
        <begin position="945"/>
        <end position="960"/>
    </location>
</feature>
<feature type="compositionally biased region" description="Basic residues" evidence="10">
    <location>
        <begin position="269"/>
        <end position="278"/>
    </location>
</feature>
<feature type="compositionally biased region" description="Low complexity" evidence="10">
    <location>
        <begin position="1049"/>
        <end position="1067"/>
    </location>
</feature>
<dbReference type="GO" id="GO:0005634">
    <property type="term" value="C:nucleus"/>
    <property type="evidence" value="ECO:0007669"/>
    <property type="project" value="UniProtKB-SubCell"/>
</dbReference>
<feature type="region of interest" description="Disordered" evidence="10">
    <location>
        <begin position="1"/>
        <end position="31"/>
    </location>
</feature>
<gene>
    <name evidence="12" type="ORF">DMAD_08604</name>
</gene>
<dbReference type="InterPro" id="IPR013087">
    <property type="entry name" value="Znf_C2H2_type"/>
</dbReference>
<dbReference type="SMART" id="SM00868">
    <property type="entry name" value="zf-AD"/>
    <property type="match status" value="1"/>
</dbReference>
<feature type="compositionally biased region" description="Low complexity" evidence="10">
    <location>
        <begin position="279"/>
        <end position="288"/>
    </location>
</feature>
<feature type="domain" description="C2H2-type" evidence="11">
    <location>
        <begin position="1492"/>
        <end position="1520"/>
    </location>
</feature>
<feature type="compositionally biased region" description="Low complexity" evidence="10">
    <location>
        <begin position="1113"/>
        <end position="1129"/>
    </location>
</feature>
<feature type="region of interest" description="Disordered" evidence="10">
    <location>
        <begin position="588"/>
        <end position="629"/>
    </location>
</feature>
<feature type="compositionally biased region" description="Low complexity" evidence="10">
    <location>
        <begin position="315"/>
        <end position="328"/>
    </location>
</feature>
<feature type="compositionally biased region" description="Low complexity" evidence="10">
    <location>
        <begin position="541"/>
        <end position="562"/>
    </location>
</feature>
<evidence type="ECO:0000256" key="3">
    <source>
        <dbReference type="ARBA" id="ARBA00022737"/>
    </source>
</evidence>
<evidence type="ECO:0000256" key="2">
    <source>
        <dbReference type="ARBA" id="ARBA00022723"/>
    </source>
</evidence>
<dbReference type="InterPro" id="IPR036236">
    <property type="entry name" value="Znf_C2H2_sf"/>
</dbReference>
<feature type="domain" description="C2H2-type" evidence="11">
    <location>
        <begin position="1432"/>
        <end position="1460"/>
    </location>
</feature>
<feature type="compositionally biased region" description="Polar residues" evidence="10">
    <location>
        <begin position="523"/>
        <end position="540"/>
    </location>
</feature>
<feature type="region of interest" description="Disordered" evidence="10">
    <location>
        <begin position="1110"/>
        <end position="1130"/>
    </location>
</feature>
<feature type="region of interest" description="Disordered" evidence="10">
    <location>
        <begin position="1342"/>
        <end position="1365"/>
    </location>
</feature>
<keyword evidence="2" id="KW-0479">Metal-binding</keyword>
<dbReference type="SUPFAM" id="SSF57716">
    <property type="entry name" value="Glucocorticoid receptor-like (DNA-binding domain)"/>
    <property type="match status" value="1"/>
</dbReference>
<comment type="subcellular location">
    <subcellularLocation>
        <location evidence="1">Nucleus</location>
    </subcellularLocation>
</comment>
<evidence type="ECO:0000256" key="1">
    <source>
        <dbReference type="ARBA" id="ARBA00004123"/>
    </source>
</evidence>
<dbReference type="PROSITE" id="PS00028">
    <property type="entry name" value="ZINC_FINGER_C2H2_1"/>
    <property type="match status" value="7"/>
</dbReference>
<keyword evidence="5" id="KW-0862">Zinc</keyword>
<protein>
    <recommendedName>
        <fullName evidence="11">C2H2-type domain-containing protein</fullName>
    </recommendedName>
</protein>
<sequence length="1684" mass="187243">MSANSSRVRRRSNSWSSVKQPAAQLSLPADDDVAGGNAGNLLEMPRICRCCCKRDLELLNLFGADKPTISSTVMGMETDTDTSTMRRRSTTTSTPLGDRTNGNPVDYALSGAHSSMDIVLEEMIIWMLNVSRDDGLPQEICRQCMAQFLMVAKFRRKCVRMQQRLQDYAQEISDRQAARQAKRKQRQQQRQELQNRPQADKEAKDTDAIKDANASDYMHLPESQMDRKRRIISESEGEAPSPLPSLPKIVKTEESVTEEVLPLPEGRRLQQRLRRMRTKSAGTTASAETAEEEPPVRSDRSSMPWKTKAARKQLSESWSSYSPAPSSEVDGQWSNSSEAATENLSDLSVDPLCGFESDSNPSSTSAPSELKFPRRAPKAVPAQRRGRRPRSSPVYMAAKRQRRSVSKKPTMKELLQQIGASVEENTKSDEKICCQNPKEEQYENDSLCPAAKSSFSDEESDISTSDAGESTVGIEEVKETNGKEEAAKELPSRTEELPSDSSDDSNEEASPSKLSMGEEQKLNGATTFDVSSMELQSKELTSSTEATDTTTSATCEGEQLSLEGEEEPDQTEIIVSIPLEALNDDLQRRLCVENDEQEQEEDQQKKQQLPGNPDDVNNNANDENFCQSATADSFNSAVALQTTEIEAKATGPPDGCTAAEPLIRVAESPPTPPDGDEADTDTSASTDEIQVVRTGPTPMDFLAEFEKHCEKGLEQLGATTPASSPPATPRAEPLPLALNDLEAKQQLEVEMNDVETTLNGILNEMQDQHIYTPTCPHIDEFLTPADYASLSEPEQEQELEPTGDIKPESQEKPNPNLFDNSNFSNELIGFQNDIPCFENIETTPEPEQSLHLELTQFLNELQPQPQQAVQTVQGPQVEVIPTEVKPVVEQSPVQIQVQVQQQPLEHLQVRQPIVSKALEQVPQVHHQETTTTVSYEQIYHHHQQHSVQQQQQSASKLQLAASIDPQQQQQQWQQYQPQEQQQQTTHLQWSAVGGLEAIKSGIGPLDGTTTTYYISAGDLYQHQQQGAPLETTYTMLDPNENYILEQANHHQQQQQQQHQQQQQQQLQQQQQQPIMILIQQPEPQQPVASSSNPQQAPMHFYGAPISNELHHLQQQQQQQQQHQQQQQVQNHSVLGMQRVAPAAAAASAMPATTPKGRAVSLKCRFCQNGPRFSNSLEYSRHIIELHPAVAPFNCPHCPLAFAARSKRSQHILNHHVVQQYQCGQCSQVFPAQRALDLHIQRFHMQVTSNTGGSEKGGAGGVRVEEVQLQISNEQQQQQQSHPPAKPPGPRRQRILCCPDCEDCTSGHSHGNGQYEELQTNLQAPPTVLTPPSTIMSVPSPQPMMSTHQHITLPSPEQSEPDSTTTLRQFRKRGVIVSPQSGIFNQTLQLATPVASPSPSPSSSPSSSTLDTAPNTPASASASVQVSELRASHQCLYCEERFTNDIALRKHHQLAHGAQTSMPFVCTICKRGYRMRTALHRHMESHDVEGRPYECNLCHVRFPRPSQLTLHKITVHLLSKPHTCDECGKQFGTESALKTHVKFHGELAYQCDECDLSFEYIRDLRKHRRTHKGELFYKCEFCPRSFLHFMGFRAHMNSHLPLGVFLNEETQLKSSSNCSTTSNSGIHNDKSGENPATPSMEETALTPMSNINSNPDECCLISNSVESSVLVGRSLPSLDSIAATP</sequence>
<dbReference type="Pfam" id="PF00096">
    <property type="entry name" value="zf-C2H2"/>
    <property type="match status" value="2"/>
</dbReference>
<feature type="region of interest" description="Disordered" evidence="10">
    <location>
        <begin position="72"/>
        <end position="102"/>
    </location>
</feature>
<keyword evidence="7" id="KW-0804">Transcription</keyword>
<feature type="domain" description="C2H2-type" evidence="11">
    <location>
        <begin position="1548"/>
        <end position="1575"/>
    </location>
</feature>
<keyword evidence="8" id="KW-0539">Nucleus</keyword>
<evidence type="ECO:0000256" key="4">
    <source>
        <dbReference type="ARBA" id="ARBA00022771"/>
    </source>
</evidence>
<feature type="compositionally biased region" description="Polar residues" evidence="10">
    <location>
        <begin position="615"/>
        <end position="629"/>
    </location>
</feature>
<accession>A0AAU9EW77</accession>
<dbReference type="EMBL" id="AP029263">
    <property type="protein sequence ID" value="BFF89985.1"/>
    <property type="molecule type" value="Genomic_DNA"/>
</dbReference>
<proteinExistence type="predicted"/>
<evidence type="ECO:0000256" key="8">
    <source>
        <dbReference type="ARBA" id="ARBA00023242"/>
    </source>
</evidence>
<feature type="compositionally biased region" description="Acidic residues" evidence="10">
    <location>
        <begin position="497"/>
        <end position="507"/>
    </location>
</feature>
<dbReference type="GO" id="GO:0008270">
    <property type="term" value="F:zinc ion binding"/>
    <property type="evidence" value="ECO:0007669"/>
    <property type="project" value="UniProtKB-KW"/>
</dbReference>
<dbReference type="InterPro" id="IPR012934">
    <property type="entry name" value="Znf_AD"/>
</dbReference>
<dbReference type="SUPFAM" id="SSF57667">
    <property type="entry name" value="beta-beta-alpha zinc fingers"/>
    <property type="match status" value="4"/>
</dbReference>
<feature type="domain" description="C2H2-type" evidence="11">
    <location>
        <begin position="1463"/>
        <end position="1490"/>
    </location>
</feature>
<feature type="compositionally biased region" description="Basic and acidic residues" evidence="10">
    <location>
        <begin position="198"/>
        <end position="210"/>
    </location>
</feature>
<keyword evidence="6" id="KW-0805">Transcription regulation</keyword>
<dbReference type="PANTHER" id="PTHR47772:SF13">
    <property type="entry name" value="GASTRULA ZINC FINGER PROTEIN XLCGF49.1-LIKE-RELATED"/>
    <property type="match status" value="1"/>
</dbReference>
<dbReference type="InterPro" id="IPR050636">
    <property type="entry name" value="C2H2-ZF_domain-containing"/>
</dbReference>
<evidence type="ECO:0000256" key="9">
    <source>
        <dbReference type="PROSITE-ProRule" id="PRU00042"/>
    </source>
</evidence>
<organism evidence="12 13">
    <name type="scientific">Drosophila madeirensis</name>
    <name type="common">Fruit fly</name>
    <dbReference type="NCBI Taxonomy" id="30013"/>
    <lineage>
        <taxon>Eukaryota</taxon>
        <taxon>Metazoa</taxon>
        <taxon>Ecdysozoa</taxon>
        <taxon>Arthropoda</taxon>
        <taxon>Hexapoda</taxon>
        <taxon>Insecta</taxon>
        <taxon>Pterygota</taxon>
        <taxon>Neoptera</taxon>
        <taxon>Endopterygota</taxon>
        <taxon>Diptera</taxon>
        <taxon>Brachycera</taxon>
        <taxon>Muscomorpha</taxon>
        <taxon>Ephydroidea</taxon>
        <taxon>Drosophilidae</taxon>
        <taxon>Drosophila</taxon>
        <taxon>Sophophora</taxon>
    </lineage>
</organism>
<feature type="region of interest" description="Disordered" evidence="10">
    <location>
        <begin position="1048"/>
        <end position="1067"/>
    </location>
</feature>
<reference evidence="12 13" key="1">
    <citation type="submission" date="2024-02" db="EMBL/GenBank/DDBJ databases">
        <title>A chromosome-level genome assembly of Drosophila madeirensis, a fruit fly species endemic to Madeira island.</title>
        <authorList>
            <person name="Tomihara K."/>
            <person name="Llopart A."/>
            <person name="Yamamoto D."/>
        </authorList>
    </citation>
    <scope>NUCLEOTIDE SEQUENCE [LARGE SCALE GENOMIC DNA]</scope>
    <source>
        <strain evidence="12 13">RF1</strain>
    </source>
</reference>
<feature type="domain" description="C2H2-type" evidence="11">
    <location>
        <begin position="1576"/>
        <end position="1598"/>
    </location>
</feature>
<evidence type="ECO:0000313" key="12">
    <source>
        <dbReference type="EMBL" id="BFF89985.1"/>
    </source>
</evidence>
<evidence type="ECO:0000256" key="5">
    <source>
        <dbReference type="ARBA" id="ARBA00022833"/>
    </source>
</evidence>
<feature type="region of interest" description="Disordered" evidence="10">
    <location>
        <begin position="1271"/>
        <end position="1292"/>
    </location>
</feature>
<feature type="domain" description="C2H2-type" evidence="11">
    <location>
        <begin position="1220"/>
        <end position="1243"/>
    </location>
</feature>
<feature type="compositionally biased region" description="Polar residues" evidence="10">
    <location>
        <begin position="332"/>
        <end position="346"/>
    </location>
</feature>